<accession>A0A024UN24</accession>
<dbReference type="Proteomes" id="UP000285060">
    <property type="component" value="Unassembled WGS sequence"/>
</dbReference>
<evidence type="ECO:0008006" key="5">
    <source>
        <dbReference type="Google" id="ProtNLM"/>
    </source>
</evidence>
<organism evidence="2">
    <name type="scientific">Aphanomyces invadans</name>
    <dbReference type="NCBI Taxonomy" id="157072"/>
    <lineage>
        <taxon>Eukaryota</taxon>
        <taxon>Sar</taxon>
        <taxon>Stramenopiles</taxon>
        <taxon>Oomycota</taxon>
        <taxon>Saprolegniomycetes</taxon>
        <taxon>Saprolegniales</taxon>
        <taxon>Verrucalvaceae</taxon>
        <taxon>Aphanomyces</taxon>
    </lineage>
</organism>
<keyword evidence="1" id="KW-0175">Coiled coil</keyword>
<gene>
    <name evidence="3" type="ORF">DYB32_003679</name>
    <name evidence="2" type="ORF">H310_01821</name>
</gene>
<dbReference type="GeneID" id="20078871"/>
<keyword evidence="4" id="KW-1185">Reference proteome</keyword>
<evidence type="ECO:0000313" key="4">
    <source>
        <dbReference type="Proteomes" id="UP000285060"/>
    </source>
</evidence>
<sequence>MRGSLLLQNQLLHDVLSNDPDGLLLRINFEVDLPVRNGKQPPPPFPLSKEAKLARRRAQIAKSAKKHRMRIREEIVSLQAEKVRLEETLARTTTWWKEAATRERLARRTSETINKHLRQMVRQTRSCARHWRDFGKEVELI</sequence>
<dbReference type="EMBL" id="QUSY01000235">
    <property type="protein sequence ID" value="RHY31206.1"/>
    <property type="molecule type" value="Genomic_DNA"/>
</dbReference>
<proteinExistence type="predicted"/>
<dbReference type="VEuPathDB" id="FungiDB:H310_01821"/>
<reference evidence="3 4" key="2">
    <citation type="submission" date="2018-08" db="EMBL/GenBank/DDBJ databases">
        <title>Aphanomyces genome sequencing and annotation.</title>
        <authorList>
            <person name="Minardi D."/>
            <person name="Oidtmann B."/>
            <person name="Van Der Giezen M."/>
            <person name="Studholme D.J."/>
        </authorList>
    </citation>
    <scope>NUCLEOTIDE SEQUENCE [LARGE SCALE GENOMIC DNA]</scope>
    <source>
        <strain evidence="3 4">NJM0002</strain>
    </source>
</reference>
<protein>
    <recommendedName>
        <fullName evidence="5">BZIP domain-containing protein</fullName>
    </recommendedName>
</protein>
<dbReference type="EMBL" id="KI913954">
    <property type="protein sequence ID" value="ETW07257.1"/>
    <property type="molecule type" value="Genomic_DNA"/>
</dbReference>
<dbReference type="RefSeq" id="XP_008863350.1">
    <property type="nucleotide sequence ID" value="XM_008865128.1"/>
</dbReference>
<feature type="coiled-coil region" evidence="1">
    <location>
        <begin position="61"/>
        <end position="88"/>
    </location>
</feature>
<evidence type="ECO:0000256" key="1">
    <source>
        <dbReference type="SAM" id="Coils"/>
    </source>
</evidence>
<dbReference type="AlphaFoldDB" id="A0A024UN24"/>
<evidence type="ECO:0000313" key="3">
    <source>
        <dbReference type="EMBL" id="RHY31206.1"/>
    </source>
</evidence>
<evidence type="ECO:0000313" key="2">
    <source>
        <dbReference type="EMBL" id="ETW07257.1"/>
    </source>
</evidence>
<reference evidence="2" key="1">
    <citation type="submission" date="2013-12" db="EMBL/GenBank/DDBJ databases">
        <title>The Genome Sequence of Aphanomyces invadans NJM9701.</title>
        <authorList>
            <consortium name="The Broad Institute Genomics Platform"/>
            <person name="Russ C."/>
            <person name="Tyler B."/>
            <person name="van West P."/>
            <person name="Dieguez-Uribeondo J."/>
            <person name="Young S.K."/>
            <person name="Zeng Q."/>
            <person name="Gargeya S."/>
            <person name="Fitzgerald M."/>
            <person name="Abouelleil A."/>
            <person name="Alvarado L."/>
            <person name="Chapman S.B."/>
            <person name="Gainer-Dewar J."/>
            <person name="Goldberg J."/>
            <person name="Griggs A."/>
            <person name="Gujja S."/>
            <person name="Hansen M."/>
            <person name="Howarth C."/>
            <person name="Imamovic A."/>
            <person name="Ireland A."/>
            <person name="Larimer J."/>
            <person name="McCowan C."/>
            <person name="Murphy C."/>
            <person name="Pearson M."/>
            <person name="Poon T.W."/>
            <person name="Priest M."/>
            <person name="Roberts A."/>
            <person name="Saif S."/>
            <person name="Shea T."/>
            <person name="Sykes S."/>
            <person name="Wortman J."/>
            <person name="Nusbaum C."/>
            <person name="Birren B."/>
        </authorList>
    </citation>
    <scope>NUCLEOTIDE SEQUENCE [LARGE SCALE GENOMIC DNA]</scope>
    <source>
        <strain evidence="2">NJM9701</strain>
    </source>
</reference>
<name>A0A024UN24_9STRA</name>